<dbReference type="EMBL" id="SUNJ01013176">
    <property type="protein sequence ID" value="TPP57456.1"/>
    <property type="molecule type" value="Genomic_DNA"/>
</dbReference>
<dbReference type="Proteomes" id="UP000316759">
    <property type="component" value="Unassembled WGS sequence"/>
</dbReference>
<evidence type="ECO:0000313" key="3">
    <source>
        <dbReference type="Proteomes" id="UP000316759"/>
    </source>
</evidence>
<evidence type="ECO:0000313" key="2">
    <source>
        <dbReference type="EMBL" id="TPP57456.1"/>
    </source>
</evidence>
<organism evidence="2 3">
    <name type="scientific">Fasciola gigantica</name>
    <name type="common">Giant liver fluke</name>
    <dbReference type="NCBI Taxonomy" id="46835"/>
    <lineage>
        <taxon>Eukaryota</taxon>
        <taxon>Metazoa</taxon>
        <taxon>Spiralia</taxon>
        <taxon>Lophotrochozoa</taxon>
        <taxon>Platyhelminthes</taxon>
        <taxon>Trematoda</taxon>
        <taxon>Digenea</taxon>
        <taxon>Plagiorchiida</taxon>
        <taxon>Echinostomata</taxon>
        <taxon>Echinostomatoidea</taxon>
        <taxon>Fasciolidae</taxon>
        <taxon>Fasciola</taxon>
    </lineage>
</organism>
<proteinExistence type="predicted"/>
<reference evidence="2 3" key="1">
    <citation type="submission" date="2019-04" db="EMBL/GenBank/DDBJ databases">
        <title>Annotation for the trematode Fasciola gigantica.</title>
        <authorList>
            <person name="Choi Y.-J."/>
        </authorList>
    </citation>
    <scope>NUCLEOTIDE SEQUENCE [LARGE SCALE GENOMIC DNA]</scope>
    <source>
        <strain evidence="2">Uganda_cow_1</strain>
    </source>
</reference>
<evidence type="ECO:0000256" key="1">
    <source>
        <dbReference type="SAM" id="MobiDB-lite"/>
    </source>
</evidence>
<accession>A0A504Y9Z7</accession>
<feature type="region of interest" description="Disordered" evidence="1">
    <location>
        <begin position="63"/>
        <end position="83"/>
    </location>
</feature>
<feature type="compositionally biased region" description="Basic residues" evidence="1">
    <location>
        <begin position="166"/>
        <end position="175"/>
    </location>
</feature>
<sequence>MISLTRVSLRARRLLRLSVNSSLFDKNTPQCSATISEPVVLLDKGLPAKRTRCLSQSVSVDRDASQWQTQPSPTNSLAISDRNSKTVSQAVWSVSPKPKPKEIANLVSTTTIPSNATNTGSAKATTSRATNQANRAKTDSRTPFDGIPHVFGSHTTHPITVDQSKSTKKKKNVKSKSKDKVKELPLHDL</sequence>
<dbReference type="AlphaFoldDB" id="A0A504Y9Z7"/>
<feature type="compositionally biased region" description="Polar residues" evidence="1">
    <location>
        <begin position="112"/>
        <end position="135"/>
    </location>
</feature>
<feature type="compositionally biased region" description="Polar residues" evidence="1">
    <location>
        <begin position="63"/>
        <end position="78"/>
    </location>
</feature>
<protein>
    <submittedName>
        <fullName evidence="2">Uncharacterized protein</fullName>
    </submittedName>
</protein>
<feature type="region of interest" description="Disordered" evidence="1">
    <location>
        <begin position="112"/>
        <end position="189"/>
    </location>
</feature>
<keyword evidence="3" id="KW-1185">Reference proteome</keyword>
<name>A0A504Y9Z7_FASGI</name>
<feature type="compositionally biased region" description="Polar residues" evidence="1">
    <location>
        <begin position="153"/>
        <end position="163"/>
    </location>
</feature>
<feature type="compositionally biased region" description="Basic and acidic residues" evidence="1">
    <location>
        <begin position="176"/>
        <end position="189"/>
    </location>
</feature>
<comment type="caution">
    <text evidence="2">The sequence shown here is derived from an EMBL/GenBank/DDBJ whole genome shotgun (WGS) entry which is preliminary data.</text>
</comment>
<gene>
    <name evidence="2" type="ORF">FGIG_07933</name>
</gene>